<proteinExistence type="predicted"/>
<evidence type="ECO:0000313" key="2">
    <source>
        <dbReference type="EMBL" id="KAK3347343.1"/>
    </source>
</evidence>
<reference evidence="2" key="2">
    <citation type="submission" date="2023-06" db="EMBL/GenBank/DDBJ databases">
        <authorList>
            <consortium name="Lawrence Berkeley National Laboratory"/>
            <person name="Haridas S."/>
            <person name="Hensen N."/>
            <person name="Bonometti L."/>
            <person name="Westerberg I."/>
            <person name="Brannstrom I.O."/>
            <person name="Guillou S."/>
            <person name="Cros-Aarteil S."/>
            <person name="Calhoun S."/>
            <person name="Kuo A."/>
            <person name="Mondo S."/>
            <person name="Pangilinan J."/>
            <person name="Riley R."/>
            <person name="Labutti K."/>
            <person name="Andreopoulos B."/>
            <person name="Lipzen A."/>
            <person name="Chen C."/>
            <person name="Yanf M."/>
            <person name="Daum C."/>
            <person name="Ng V."/>
            <person name="Clum A."/>
            <person name="Steindorff A."/>
            <person name="Ohm R."/>
            <person name="Martin F."/>
            <person name="Silar P."/>
            <person name="Natvig D."/>
            <person name="Lalanne C."/>
            <person name="Gautier V."/>
            <person name="Ament-Velasquez S.L."/>
            <person name="Kruys A."/>
            <person name="Hutchinson M.I."/>
            <person name="Powell A.J."/>
            <person name="Barry K."/>
            <person name="Miller A.N."/>
            <person name="Grigoriev I.V."/>
            <person name="Debuchy R."/>
            <person name="Gladieux P."/>
            <person name="Thoren M.H."/>
            <person name="Johannesson H."/>
        </authorList>
    </citation>
    <scope>NUCLEOTIDE SEQUENCE</scope>
    <source>
        <strain evidence="2">CBS 560.94</strain>
    </source>
</reference>
<evidence type="ECO:0000313" key="3">
    <source>
        <dbReference type="Proteomes" id="UP001278500"/>
    </source>
</evidence>
<accession>A0AAE0JG99</accession>
<feature type="compositionally biased region" description="Basic and acidic residues" evidence="1">
    <location>
        <begin position="19"/>
        <end position="29"/>
    </location>
</feature>
<evidence type="ECO:0000256" key="1">
    <source>
        <dbReference type="SAM" id="MobiDB-lite"/>
    </source>
</evidence>
<keyword evidence="3" id="KW-1185">Reference proteome</keyword>
<organism evidence="2 3">
    <name type="scientific">Neurospora tetraspora</name>
    <dbReference type="NCBI Taxonomy" id="94610"/>
    <lineage>
        <taxon>Eukaryota</taxon>
        <taxon>Fungi</taxon>
        <taxon>Dikarya</taxon>
        <taxon>Ascomycota</taxon>
        <taxon>Pezizomycotina</taxon>
        <taxon>Sordariomycetes</taxon>
        <taxon>Sordariomycetidae</taxon>
        <taxon>Sordariales</taxon>
        <taxon>Sordariaceae</taxon>
        <taxon>Neurospora</taxon>
    </lineage>
</organism>
<reference evidence="2" key="1">
    <citation type="journal article" date="2023" name="Mol. Phylogenet. Evol.">
        <title>Genome-scale phylogeny and comparative genomics of the fungal order Sordariales.</title>
        <authorList>
            <person name="Hensen N."/>
            <person name="Bonometti L."/>
            <person name="Westerberg I."/>
            <person name="Brannstrom I.O."/>
            <person name="Guillou S."/>
            <person name="Cros-Aarteil S."/>
            <person name="Calhoun S."/>
            <person name="Haridas S."/>
            <person name="Kuo A."/>
            <person name="Mondo S."/>
            <person name="Pangilinan J."/>
            <person name="Riley R."/>
            <person name="LaButti K."/>
            <person name="Andreopoulos B."/>
            <person name="Lipzen A."/>
            <person name="Chen C."/>
            <person name="Yan M."/>
            <person name="Daum C."/>
            <person name="Ng V."/>
            <person name="Clum A."/>
            <person name="Steindorff A."/>
            <person name="Ohm R.A."/>
            <person name="Martin F."/>
            <person name="Silar P."/>
            <person name="Natvig D.O."/>
            <person name="Lalanne C."/>
            <person name="Gautier V."/>
            <person name="Ament-Velasquez S.L."/>
            <person name="Kruys A."/>
            <person name="Hutchinson M.I."/>
            <person name="Powell A.J."/>
            <person name="Barry K."/>
            <person name="Miller A.N."/>
            <person name="Grigoriev I.V."/>
            <person name="Debuchy R."/>
            <person name="Gladieux P."/>
            <person name="Hiltunen Thoren M."/>
            <person name="Johannesson H."/>
        </authorList>
    </citation>
    <scope>NUCLEOTIDE SEQUENCE</scope>
    <source>
        <strain evidence="2">CBS 560.94</strain>
    </source>
</reference>
<dbReference type="RefSeq" id="XP_062682425.1">
    <property type="nucleotide sequence ID" value="XM_062829495.1"/>
</dbReference>
<dbReference type="EMBL" id="JAUEPP010000003">
    <property type="protein sequence ID" value="KAK3347343.1"/>
    <property type="molecule type" value="Genomic_DNA"/>
</dbReference>
<name>A0AAE0JG99_9PEZI</name>
<sequence>MSMRLHGADLQSLASKARVGWDGDSEKHNSALSTPRVSGDKFPTQAASPAAPGFGAVKRRLVSINQSYSSMPQARQLDYRVCQPSSCFHIVFEPRHRNRIMRRPNVFPLTVRFRLQKKGELGVSGLEMDIKMWIDALSSQDFHEKETMKALLQLSLFLAQGLLVFGTTTTGGPPKCNADNCYRALFPCPSPSAVSVASGFCATITASGTTATNYPTRATNACGLTPDRYISACKCGPTCSYTTTTATATTTVACSSATPSNGGLIYGDFECPSPSPPWTVQILDPSFSLSTTTSNSFTGNRSLRASLTGPSTCSGVCSNARIISPPLPITPNTDYKLTLATFFPNNTNGGTGSTGFIGVQINGRAGLTIDANDNPGRERWRFTQSPWRSLSTETTAGIRIEWIGPPSFLDTITFAPVTAYCGPSPPPLGILPGGEFECGGLGSWTQQVPDPGAIAGVVTLPIPGQVNPDYRFGSHAWRVVSPQKPNPANQDSLVSARLISPTLSVIPGRKYLISFSTYFDAFGIGFMGLMVNNQPIYTRDPGDQGQGGVGWWGPNTVYWTAPENVSSAQLKFEAVMAEAGTMGVDAVVMVEVNPAVTA</sequence>
<comment type="caution">
    <text evidence="2">The sequence shown here is derived from an EMBL/GenBank/DDBJ whole genome shotgun (WGS) entry which is preliminary data.</text>
</comment>
<dbReference type="Proteomes" id="UP001278500">
    <property type="component" value="Unassembled WGS sequence"/>
</dbReference>
<dbReference type="Gene3D" id="2.60.120.260">
    <property type="entry name" value="Galactose-binding domain-like"/>
    <property type="match status" value="1"/>
</dbReference>
<protein>
    <submittedName>
        <fullName evidence="2">Uncharacterized protein</fullName>
    </submittedName>
</protein>
<feature type="region of interest" description="Disordered" evidence="1">
    <location>
        <begin position="18"/>
        <end position="48"/>
    </location>
</feature>
<dbReference type="GeneID" id="87866649"/>
<dbReference type="AlphaFoldDB" id="A0AAE0JG99"/>
<gene>
    <name evidence="2" type="ORF">B0H65DRAFT_547179</name>
</gene>